<dbReference type="SUPFAM" id="SSF54160">
    <property type="entry name" value="Chromo domain-like"/>
    <property type="match status" value="1"/>
</dbReference>
<keyword evidence="5" id="KW-1185">Reference proteome</keyword>
<organism evidence="4 5">
    <name type="scientific">Modicella reniformis</name>
    <dbReference type="NCBI Taxonomy" id="1440133"/>
    <lineage>
        <taxon>Eukaryota</taxon>
        <taxon>Fungi</taxon>
        <taxon>Fungi incertae sedis</taxon>
        <taxon>Mucoromycota</taxon>
        <taxon>Mortierellomycotina</taxon>
        <taxon>Mortierellomycetes</taxon>
        <taxon>Mortierellales</taxon>
        <taxon>Mortierellaceae</taxon>
        <taxon>Modicella</taxon>
    </lineage>
</organism>
<dbReference type="AlphaFoldDB" id="A0A9P6JLB9"/>
<evidence type="ECO:0000259" key="3">
    <source>
        <dbReference type="PROSITE" id="PS50013"/>
    </source>
</evidence>
<evidence type="ECO:0000313" key="5">
    <source>
        <dbReference type="Proteomes" id="UP000749646"/>
    </source>
</evidence>
<evidence type="ECO:0000256" key="2">
    <source>
        <dbReference type="ARBA" id="ARBA00023242"/>
    </source>
</evidence>
<proteinExistence type="predicted"/>
<dbReference type="PROSITE" id="PS50013">
    <property type="entry name" value="CHROMO_2"/>
    <property type="match status" value="1"/>
</dbReference>
<name>A0A9P6JLB9_9FUNG</name>
<evidence type="ECO:0000313" key="4">
    <source>
        <dbReference type="EMBL" id="KAF9973423.1"/>
    </source>
</evidence>
<comment type="subcellular location">
    <subcellularLocation>
        <location evidence="1">Nucleus</location>
    </subcellularLocation>
</comment>
<dbReference type="InterPro" id="IPR000953">
    <property type="entry name" value="Chromo/chromo_shadow_dom"/>
</dbReference>
<sequence length="78" mass="9710">MKLVLEEPTDDEAIFEVEKILDHRPDPLNLGKHEYQTKWKGYEKPTWEPERNFVERRCIRDYWRENNTQVPKRKRRRA</sequence>
<dbReference type="InterPro" id="IPR016197">
    <property type="entry name" value="Chromo-like_dom_sf"/>
</dbReference>
<reference evidence="4" key="1">
    <citation type="journal article" date="2020" name="Fungal Divers.">
        <title>Resolving the Mortierellaceae phylogeny through synthesis of multi-gene phylogenetics and phylogenomics.</title>
        <authorList>
            <person name="Vandepol N."/>
            <person name="Liber J."/>
            <person name="Desiro A."/>
            <person name="Na H."/>
            <person name="Kennedy M."/>
            <person name="Barry K."/>
            <person name="Grigoriev I.V."/>
            <person name="Miller A.N."/>
            <person name="O'Donnell K."/>
            <person name="Stajich J.E."/>
            <person name="Bonito G."/>
        </authorList>
    </citation>
    <scope>NUCLEOTIDE SEQUENCE</scope>
    <source>
        <strain evidence="4">MES-2147</strain>
    </source>
</reference>
<dbReference type="Pfam" id="PF00385">
    <property type="entry name" value="Chromo"/>
    <property type="match status" value="1"/>
</dbReference>
<protein>
    <recommendedName>
        <fullName evidence="3">Chromo domain-containing protein</fullName>
    </recommendedName>
</protein>
<evidence type="ECO:0000256" key="1">
    <source>
        <dbReference type="ARBA" id="ARBA00004123"/>
    </source>
</evidence>
<dbReference type="InterPro" id="IPR023780">
    <property type="entry name" value="Chromo_domain"/>
</dbReference>
<dbReference type="SMART" id="SM00298">
    <property type="entry name" value="CHROMO"/>
    <property type="match status" value="1"/>
</dbReference>
<feature type="domain" description="Chromo" evidence="3">
    <location>
        <begin position="15"/>
        <end position="74"/>
    </location>
</feature>
<accession>A0A9P6JLB9</accession>
<dbReference type="Gene3D" id="2.40.50.40">
    <property type="match status" value="1"/>
</dbReference>
<dbReference type="Proteomes" id="UP000749646">
    <property type="component" value="Unassembled WGS sequence"/>
</dbReference>
<gene>
    <name evidence="4" type="ORF">BGZ65_009276</name>
</gene>
<dbReference type="InterPro" id="IPR051219">
    <property type="entry name" value="Heterochromatin_chromo-domain"/>
</dbReference>
<keyword evidence="2" id="KW-0539">Nucleus</keyword>
<dbReference type="PANTHER" id="PTHR22812">
    <property type="entry name" value="CHROMOBOX PROTEIN"/>
    <property type="match status" value="1"/>
</dbReference>
<dbReference type="GO" id="GO:0005634">
    <property type="term" value="C:nucleus"/>
    <property type="evidence" value="ECO:0007669"/>
    <property type="project" value="UniProtKB-SubCell"/>
</dbReference>
<dbReference type="CDD" id="cd00024">
    <property type="entry name" value="CD_CSD"/>
    <property type="match status" value="1"/>
</dbReference>
<dbReference type="EMBL" id="JAAAHW010004545">
    <property type="protein sequence ID" value="KAF9973423.1"/>
    <property type="molecule type" value="Genomic_DNA"/>
</dbReference>
<dbReference type="OrthoDB" id="433924at2759"/>
<comment type="caution">
    <text evidence="4">The sequence shown here is derived from an EMBL/GenBank/DDBJ whole genome shotgun (WGS) entry which is preliminary data.</text>
</comment>